<evidence type="ECO:0000256" key="6">
    <source>
        <dbReference type="SAM" id="MobiDB-lite"/>
    </source>
</evidence>
<organism evidence="8 9">
    <name type="scientific">Cyberlindnera jadinii (strain ATCC 18201 / CBS 1600 / BCRC 20928 / JCM 3617 / NBRC 0987 / NRRL Y-1542)</name>
    <name type="common">Torula yeast</name>
    <name type="synonym">Candida utilis</name>
    <dbReference type="NCBI Taxonomy" id="983966"/>
    <lineage>
        <taxon>Eukaryota</taxon>
        <taxon>Fungi</taxon>
        <taxon>Dikarya</taxon>
        <taxon>Ascomycota</taxon>
        <taxon>Saccharomycotina</taxon>
        <taxon>Saccharomycetes</taxon>
        <taxon>Phaffomycetales</taxon>
        <taxon>Phaffomycetaceae</taxon>
        <taxon>Cyberlindnera</taxon>
    </lineage>
</organism>
<dbReference type="GO" id="GO:0004252">
    <property type="term" value="F:serine-type endopeptidase activity"/>
    <property type="evidence" value="ECO:0007669"/>
    <property type="project" value="UniProtKB-UniRule"/>
</dbReference>
<evidence type="ECO:0000256" key="1">
    <source>
        <dbReference type="ARBA" id="ARBA00011073"/>
    </source>
</evidence>
<feature type="region of interest" description="Disordered" evidence="6">
    <location>
        <begin position="367"/>
        <end position="387"/>
    </location>
</feature>
<gene>
    <name evidence="8" type="ORF">CYBJADRAFT_132617</name>
</gene>
<keyword evidence="3 5" id="KW-0378">Hydrolase</keyword>
<evidence type="ECO:0000313" key="9">
    <source>
        <dbReference type="Proteomes" id="UP000094389"/>
    </source>
</evidence>
<keyword evidence="2 5" id="KW-0645">Protease</keyword>
<dbReference type="InterPro" id="IPR022398">
    <property type="entry name" value="Peptidase_S8_His-AS"/>
</dbReference>
<evidence type="ECO:0000313" key="8">
    <source>
        <dbReference type="EMBL" id="ODV70891.1"/>
    </source>
</evidence>
<dbReference type="Pfam" id="PF00082">
    <property type="entry name" value="Peptidase_S8"/>
    <property type="match status" value="1"/>
</dbReference>
<reference evidence="8 9" key="1">
    <citation type="journal article" date="2016" name="Proc. Natl. Acad. Sci. U.S.A.">
        <title>Comparative genomics of biotechnologically important yeasts.</title>
        <authorList>
            <person name="Riley R."/>
            <person name="Haridas S."/>
            <person name="Wolfe K.H."/>
            <person name="Lopes M.R."/>
            <person name="Hittinger C.T."/>
            <person name="Goeker M."/>
            <person name="Salamov A.A."/>
            <person name="Wisecaver J.H."/>
            <person name="Long T.M."/>
            <person name="Calvey C.H."/>
            <person name="Aerts A.L."/>
            <person name="Barry K.W."/>
            <person name="Choi C."/>
            <person name="Clum A."/>
            <person name="Coughlan A.Y."/>
            <person name="Deshpande S."/>
            <person name="Douglass A.P."/>
            <person name="Hanson S.J."/>
            <person name="Klenk H.-P."/>
            <person name="LaButti K.M."/>
            <person name="Lapidus A."/>
            <person name="Lindquist E.A."/>
            <person name="Lipzen A.M."/>
            <person name="Meier-Kolthoff J.P."/>
            <person name="Ohm R.A."/>
            <person name="Otillar R.P."/>
            <person name="Pangilinan J.L."/>
            <person name="Peng Y."/>
            <person name="Rokas A."/>
            <person name="Rosa C.A."/>
            <person name="Scheuner C."/>
            <person name="Sibirny A.A."/>
            <person name="Slot J.C."/>
            <person name="Stielow J.B."/>
            <person name="Sun H."/>
            <person name="Kurtzman C.P."/>
            <person name="Blackwell M."/>
            <person name="Grigoriev I.V."/>
            <person name="Jeffries T.W."/>
        </authorList>
    </citation>
    <scope>NUCLEOTIDE SEQUENCE [LARGE SCALE GENOMIC DNA]</scope>
    <source>
        <strain evidence="9">ATCC 18201 / CBS 1600 / BCRC 20928 / JCM 3617 / NBRC 0987 / NRRL Y-1542</strain>
    </source>
</reference>
<dbReference type="PRINTS" id="PR00723">
    <property type="entry name" value="SUBTILISIN"/>
</dbReference>
<comment type="similarity">
    <text evidence="1 5">Belongs to the peptidase S8 family.</text>
</comment>
<dbReference type="PANTHER" id="PTHR43806">
    <property type="entry name" value="PEPTIDASE S8"/>
    <property type="match status" value="1"/>
</dbReference>
<dbReference type="CDD" id="cd04077">
    <property type="entry name" value="Peptidases_S8_PCSK9_ProteinaseK_like"/>
    <property type="match status" value="1"/>
</dbReference>
<protein>
    <submittedName>
        <fullName evidence="8">Subtilisin-like protein</fullName>
    </submittedName>
</protein>
<feature type="active site" description="Charge relay system" evidence="5">
    <location>
        <position position="317"/>
    </location>
</feature>
<dbReference type="Proteomes" id="UP000094389">
    <property type="component" value="Unassembled WGS sequence"/>
</dbReference>
<dbReference type="OrthoDB" id="206201at2759"/>
<dbReference type="GO" id="GO:0006508">
    <property type="term" value="P:proteolysis"/>
    <property type="evidence" value="ECO:0007669"/>
    <property type="project" value="UniProtKB-KW"/>
</dbReference>
<dbReference type="RefSeq" id="XP_020067930.1">
    <property type="nucleotide sequence ID" value="XM_020213066.1"/>
</dbReference>
<feature type="active site" description="Charge relay system" evidence="5">
    <location>
        <position position="163"/>
    </location>
</feature>
<dbReference type="EMBL" id="KV453948">
    <property type="protein sequence ID" value="ODV70891.1"/>
    <property type="molecule type" value="Genomic_DNA"/>
</dbReference>
<name>A0A1E4RUK5_CYBJN</name>
<dbReference type="OMA" id="VDILSCW"/>
<dbReference type="PROSITE" id="PS51892">
    <property type="entry name" value="SUBTILASE"/>
    <property type="match status" value="1"/>
</dbReference>
<dbReference type="InterPro" id="IPR023827">
    <property type="entry name" value="Peptidase_S8_Asp-AS"/>
</dbReference>
<evidence type="ECO:0000259" key="7">
    <source>
        <dbReference type="Pfam" id="PF00082"/>
    </source>
</evidence>
<dbReference type="InterPro" id="IPR000209">
    <property type="entry name" value="Peptidase_S8/S53_dom"/>
</dbReference>
<dbReference type="SUPFAM" id="SSF52743">
    <property type="entry name" value="Subtilisin-like"/>
    <property type="match status" value="1"/>
</dbReference>
<evidence type="ECO:0000256" key="4">
    <source>
        <dbReference type="ARBA" id="ARBA00022825"/>
    </source>
</evidence>
<evidence type="ECO:0000256" key="3">
    <source>
        <dbReference type="ARBA" id="ARBA00022801"/>
    </source>
</evidence>
<dbReference type="InterPro" id="IPR015500">
    <property type="entry name" value="Peptidase_S8_subtilisin-rel"/>
</dbReference>
<dbReference type="STRING" id="983966.A0A1E4RUK5"/>
<dbReference type="InterPro" id="IPR050131">
    <property type="entry name" value="Peptidase_S8_subtilisin-like"/>
</dbReference>
<accession>A0A1E4RUK5</accession>
<sequence length="387" mass="41551">MVQLVCSTSFVVQFHRDVDVESFVSKFYITNLGHLSLQTAGELDLSSFQIGDFKGITGNFTTETVSSLYNDPNVVAISLDRELVLSEVQEYAPLHLTRLSQVERLHAGQSMDYVYDPSGGIGVDVYILDSGIQLNHPDFTHRVHKIADYTGQSVRDQTDPVGHGTYIAGVIGSETFGVAKKANLYDIKVTDNRGRTKLTDVINALNLIVSDSRITERPSVVVIPLIMKKNLILNGAVEAVVNEGIPVIASAGNDGKSACDFSPGSAKGSLTVGALDAQDRIASFSNWGPCVDIFTSGVSVETTSLRGGASTYKSGTSLSAGITAGMVAYYMGMGDTGPQAVERVVKYSLNDHIPLVSLEGKPQTPNRILFNNEGEPNWGPSEQINVN</sequence>
<dbReference type="InterPro" id="IPR034193">
    <property type="entry name" value="PCSK9_ProteinaseK-like"/>
</dbReference>
<feature type="active site" description="Charge relay system" evidence="5">
    <location>
        <position position="129"/>
    </location>
</feature>
<dbReference type="PROSITE" id="PS00137">
    <property type="entry name" value="SUBTILASE_HIS"/>
    <property type="match status" value="1"/>
</dbReference>
<feature type="domain" description="Peptidase S8/S53" evidence="7">
    <location>
        <begin position="121"/>
        <end position="331"/>
    </location>
</feature>
<proteinExistence type="inferred from homology"/>
<dbReference type="PROSITE" id="PS00136">
    <property type="entry name" value="SUBTILASE_ASP"/>
    <property type="match status" value="1"/>
</dbReference>
<dbReference type="GeneID" id="30987462"/>
<dbReference type="PANTHER" id="PTHR43806:SF13">
    <property type="entry name" value="SUBTILASE-TYPE PROTEINASE RRT12"/>
    <property type="match status" value="1"/>
</dbReference>
<dbReference type="Gene3D" id="3.40.50.200">
    <property type="entry name" value="Peptidase S8/S53 domain"/>
    <property type="match status" value="1"/>
</dbReference>
<evidence type="ECO:0000256" key="2">
    <source>
        <dbReference type="ARBA" id="ARBA00022670"/>
    </source>
</evidence>
<dbReference type="InterPro" id="IPR036852">
    <property type="entry name" value="Peptidase_S8/S53_dom_sf"/>
</dbReference>
<dbReference type="AlphaFoldDB" id="A0A1E4RUK5"/>
<keyword evidence="9" id="KW-1185">Reference proteome</keyword>
<evidence type="ECO:0000256" key="5">
    <source>
        <dbReference type="PROSITE-ProRule" id="PRU01240"/>
    </source>
</evidence>
<keyword evidence="4 5" id="KW-0720">Serine protease</keyword>